<evidence type="ECO:0000313" key="1">
    <source>
        <dbReference type="EMBL" id="KAJ1885376.1"/>
    </source>
</evidence>
<dbReference type="Proteomes" id="UP001150581">
    <property type="component" value="Unassembled WGS sequence"/>
</dbReference>
<accession>A0ACC1I1Y7</accession>
<dbReference type="EMBL" id="JANBPG010002552">
    <property type="protein sequence ID" value="KAJ1885376.1"/>
    <property type="molecule type" value="Genomic_DNA"/>
</dbReference>
<reference evidence="1" key="1">
    <citation type="submission" date="2022-07" db="EMBL/GenBank/DDBJ databases">
        <title>Phylogenomic reconstructions and comparative analyses of Kickxellomycotina fungi.</title>
        <authorList>
            <person name="Reynolds N.K."/>
            <person name="Stajich J.E."/>
            <person name="Barry K."/>
            <person name="Grigoriev I.V."/>
            <person name="Crous P."/>
            <person name="Smith M.E."/>
        </authorList>
    </citation>
    <scope>NUCLEOTIDE SEQUENCE</scope>
    <source>
        <strain evidence="1">Benny 63K</strain>
    </source>
</reference>
<sequence length="377" mass="39072">MDKLLLRRPPTYAFVRSLSLFTNGGSSGGAGTGTGDAIGRNLTSLFQGTAHQRPPPSDPRFTLLGSSLLQVQLPPFSQLYTRPGQTLGQSTQARTKAVLPGPTSLLKPLIGRPAFLQEISTDVRAADILLAPRMPGALAVVGMDGAAGLFVRRGCWLARTRFLQVSAWKGVSGGGGFGALAFDSVAGKGTVVLNATGEIHRLVLGDAEEYLVDPRFVVAWADSLRVVPQDAPSIQQTSDQNPTAPTTGTVVVERAAPLVGSAPVVENRVSSLPPSPARSAQTVGESTMATPPGGEPRNARAARILAAVSGSARAVVGASAGAAKAGAWAVLKAMRTLAGVPDLYRVTGPGEIYVSTRLAPKPWTRITENIATKSSAN</sequence>
<protein>
    <submittedName>
        <fullName evidence="1">Uncharacterized protein</fullName>
    </submittedName>
</protein>
<organism evidence="1 2">
    <name type="scientific">Kickxella alabastrina</name>
    <dbReference type="NCBI Taxonomy" id="61397"/>
    <lineage>
        <taxon>Eukaryota</taxon>
        <taxon>Fungi</taxon>
        <taxon>Fungi incertae sedis</taxon>
        <taxon>Zoopagomycota</taxon>
        <taxon>Kickxellomycotina</taxon>
        <taxon>Kickxellomycetes</taxon>
        <taxon>Kickxellales</taxon>
        <taxon>Kickxellaceae</taxon>
        <taxon>Kickxella</taxon>
    </lineage>
</organism>
<proteinExistence type="predicted"/>
<name>A0ACC1I1Y7_9FUNG</name>
<comment type="caution">
    <text evidence="1">The sequence shown here is derived from an EMBL/GenBank/DDBJ whole genome shotgun (WGS) entry which is preliminary data.</text>
</comment>
<keyword evidence="2" id="KW-1185">Reference proteome</keyword>
<gene>
    <name evidence="1" type="ORF">LPJ66_010146</name>
</gene>
<evidence type="ECO:0000313" key="2">
    <source>
        <dbReference type="Proteomes" id="UP001150581"/>
    </source>
</evidence>